<evidence type="ECO:0000256" key="2">
    <source>
        <dbReference type="SAM" id="SignalP"/>
    </source>
</evidence>
<gene>
    <name evidence="4" type="ORF">KSW38_18600</name>
</gene>
<accession>A0ABS6I9B7</accession>
<proteinExistence type="predicted"/>
<name>A0ABS6I9B7_9MICC</name>
<feature type="region of interest" description="Disordered" evidence="1">
    <location>
        <begin position="38"/>
        <end position="60"/>
    </location>
</feature>
<dbReference type="RefSeq" id="WP_216926426.1">
    <property type="nucleotide sequence ID" value="NZ_JAHOPC010000013.1"/>
</dbReference>
<dbReference type="Pfam" id="PF14488">
    <property type="entry name" value="DUF4434"/>
    <property type="match status" value="1"/>
</dbReference>
<evidence type="ECO:0000313" key="4">
    <source>
        <dbReference type="EMBL" id="MBU8868306.1"/>
    </source>
</evidence>
<dbReference type="EMBL" id="JAHOPC010000013">
    <property type="protein sequence ID" value="MBU8868306.1"/>
    <property type="molecule type" value="Genomic_DNA"/>
</dbReference>
<evidence type="ECO:0000313" key="5">
    <source>
        <dbReference type="Proteomes" id="UP000824166"/>
    </source>
</evidence>
<organism evidence="4 5">
    <name type="scientific">Paenarthrobacter aromaticivorans</name>
    <dbReference type="NCBI Taxonomy" id="2849150"/>
    <lineage>
        <taxon>Bacteria</taxon>
        <taxon>Bacillati</taxon>
        <taxon>Actinomycetota</taxon>
        <taxon>Actinomycetes</taxon>
        <taxon>Micrococcales</taxon>
        <taxon>Micrococcaceae</taxon>
        <taxon>Paenarthrobacter</taxon>
    </lineage>
</organism>
<evidence type="ECO:0000259" key="3">
    <source>
        <dbReference type="Pfam" id="PF14488"/>
    </source>
</evidence>
<evidence type="ECO:0000256" key="1">
    <source>
        <dbReference type="SAM" id="MobiDB-lite"/>
    </source>
</evidence>
<sequence length="579" mass="61053">MTLIRGSRPRIKALLAALVLIAGVAGTALVAPNHSIEAEQPAQEKQPPAAAKKTPAAQAPTPASYPIGGYFVYATPSSSRNLQKLSEIKAAGADTVITFGTSLVPTTLATLPKECVIDGVNCAKAAAGNLEVNRYFTYSDGSIWGNQAVQCPHDRRIASQGKAFVVLVLPAQGSGCTSTNGKYDVVVAGGGAADGTDPATSMAVAATKLGMKFYAGLPAPVKRTDKAYLPDVSYQGTLGLFTERLLQYQAAVYNVAGLAGFYHHTEMPLTDGHTFDPILDLYRMQNQAIHRIFPTRSAIVSPYLDARVSAFNISLNQARNGVRRIAQTASGLVLSIAIQDGMGTGKGGAFQSNEANSAVDRYAESIVGKGSWSSKYVAPIRDYFLAAAAGISGTGAVLWANLEGMAPATASNPCGDSLRGQSSKARIDRQLQQLANAQKIISFMWDSYYTCVGTGVPLKAQVEAGIATPIITDATFDASTGQVRIIGFNLSGGNAEVKWTTKEGQRLAKTVKPTSTNTAYGVQSGMNPELEMILVNVGKTTLAAGRYYTVNVTNQWGAENDAFYSQRTYTAQSSRGSKG</sequence>
<feature type="signal peptide" evidence="2">
    <location>
        <begin position="1"/>
        <end position="30"/>
    </location>
</feature>
<dbReference type="Proteomes" id="UP000824166">
    <property type="component" value="Unassembled WGS sequence"/>
</dbReference>
<keyword evidence="2" id="KW-0732">Signal</keyword>
<feature type="domain" description="DUF4434" evidence="3">
    <location>
        <begin position="197"/>
        <end position="449"/>
    </location>
</feature>
<feature type="chain" id="PRO_5046194365" description="DUF4434 domain-containing protein" evidence="2">
    <location>
        <begin position="31"/>
        <end position="579"/>
    </location>
</feature>
<dbReference type="InterPro" id="IPR027849">
    <property type="entry name" value="DUF4434"/>
</dbReference>
<comment type="caution">
    <text evidence="4">The sequence shown here is derived from an EMBL/GenBank/DDBJ whole genome shotgun (WGS) entry which is preliminary data.</text>
</comment>
<protein>
    <recommendedName>
        <fullName evidence="3">DUF4434 domain-containing protein</fullName>
    </recommendedName>
</protein>
<keyword evidence="5" id="KW-1185">Reference proteome</keyword>
<reference evidence="4 5" key="1">
    <citation type="submission" date="2021-06" db="EMBL/GenBank/DDBJ databases">
        <authorList>
            <person name="Jeong J.W."/>
        </authorList>
    </citation>
    <scope>NUCLEOTIDE SEQUENCE [LARGE SCALE GENOMIC DNA]</scope>
    <source>
        <strain evidence="4 5">MMS21-TAE1-1</strain>
    </source>
</reference>